<comment type="caution">
    <text evidence="1">The sequence shown here is derived from an EMBL/GenBank/DDBJ whole genome shotgun (WGS) entry which is preliminary data.</text>
</comment>
<reference evidence="1 2" key="1">
    <citation type="submission" date="2017-03" db="EMBL/GenBank/DDBJ databases">
        <title>Genome analysis of strain PAMC 26510.</title>
        <authorList>
            <person name="Oh H.-M."/>
            <person name="Yang J.-A."/>
        </authorList>
    </citation>
    <scope>NUCLEOTIDE SEQUENCE [LARGE SCALE GENOMIC DNA]</scope>
    <source>
        <strain evidence="1 2">PAMC 26510</strain>
    </source>
</reference>
<dbReference type="Proteomes" id="UP000194546">
    <property type="component" value="Unassembled WGS sequence"/>
</dbReference>
<dbReference type="EMBL" id="NBTY01000034">
    <property type="protein sequence ID" value="OTP79069.1"/>
    <property type="molecule type" value="Genomic_DNA"/>
</dbReference>
<sequence length="48" mass="5318">MQQLFKCNGGPRFFLKASLCLWLDSSIGNLGGHTTFYGLAVVKREILS</sequence>
<name>A0A242N5W7_CABSO</name>
<accession>A0A242N5W7</accession>
<evidence type="ECO:0000313" key="1">
    <source>
        <dbReference type="EMBL" id="OTP79069.1"/>
    </source>
</evidence>
<dbReference type="AlphaFoldDB" id="A0A242N5W7"/>
<evidence type="ECO:0000313" key="2">
    <source>
        <dbReference type="Proteomes" id="UP000194546"/>
    </source>
</evidence>
<protein>
    <submittedName>
        <fullName evidence="1">Uncharacterized protein</fullName>
    </submittedName>
</protein>
<proteinExistence type="predicted"/>
<organism evidence="1 2">
    <name type="scientific">Caballeronia sordidicola</name>
    <name type="common">Burkholderia sordidicola</name>
    <dbReference type="NCBI Taxonomy" id="196367"/>
    <lineage>
        <taxon>Bacteria</taxon>
        <taxon>Pseudomonadati</taxon>
        <taxon>Pseudomonadota</taxon>
        <taxon>Betaproteobacteria</taxon>
        <taxon>Burkholderiales</taxon>
        <taxon>Burkholderiaceae</taxon>
        <taxon>Caballeronia</taxon>
    </lineage>
</organism>
<gene>
    <name evidence="1" type="ORF">PAMC26510_06305</name>
</gene>